<evidence type="ECO:0000256" key="2">
    <source>
        <dbReference type="ARBA" id="ARBA00022448"/>
    </source>
</evidence>
<dbReference type="Proteomes" id="UP000179840">
    <property type="component" value="Unassembled WGS sequence"/>
</dbReference>
<dbReference type="PROSITE" id="PS50928">
    <property type="entry name" value="ABC_TM1"/>
    <property type="match status" value="1"/>
</dbReference>
<keyword evidence="2 7" id="KW-0813">Transport</keyword>
<dbReference type="InterPro" id="IPR000515">
    <property type="entry name" value="MetI-like"/>
</dbReference>
<dbReference type="InterPro" id="IPR035906">
    <property type="entry name" value="MetI-like_sf"/>
</dbReference>
<keyword evidence="4 7" id="KW-0812">Transmembrane</keyword>
<dbReference type="CDD" id="cd06261">
    <property type="entry name" value="TM_PBP2"/>
    <property type="match status" value="1"/>
</dbReference>
<evidence type="ECO:0000313" key="10">
    <source>
        <dbReference type="Proteomes" id="UP000179840"/>
    </source>
</evidence>
<feature type="transmembrane region" description="Helical" evidence="7">
    <location>
        <begin position="123"/>
        <end position="142"/>
    </location>
</feature>
<dbReference type="PANTHER" id="PTHR30151:SF38">
    <property type="entry name" value="ALIPHATIC SULFONATES TRANSPORT PERMEASE PROTEIN SSUC-RELATED"/>
    <property type="match status" value="1"/>
</dbReference>
<evidence type="ECO:0000256" key="7">
    <source>
        <dbReference type="RuleBase" id="RU363032"/>
    </source>
</evidence>
<reference evidence="9 10" key="1">
    <citation type="submission" date="2015-06" db="EMBL/GenBank/DDBJ databases">
        <title>Draft genome sequencing of a biphenyl-degrading bacterium, Janthinobacterium lividum MEG1.</title>
        <authorList>
            <person name="Shimodaira J."/>
            <person name="Hatta T."/>
        </authorList>
    </citation>
    <scope>NUCLEOTIDE SEQUENCE [LARGE SCALE GENOMIC DNA]</scope>
    <source>
        <strain evidence="9 10">MEG1</strain>
    </source>
</reference>
<evidence type="ECO:0000313" key="9">
    <source>
        <dbReference type="EMBL" id="OHV95692.1"/>
    </source>
</evidence>
<keyword evidence="3" id="KW-1003">Cell membrane</keyword>
<feature type="transmembrane region" description="Helical" evidence="7">
    <location>
        <begin position="221"/>
        <end position="244"/>
    </location>
</feature>
<dbReference type="Gene3D" id="1.10.3720.10">
    <property type="entry name" value="MetI-like"/>
    <property type="match status" value="1"/>
</dbReference>
<dbReference type="Pfam" id="PF00528">
    <property type="entry name" value="BPD_transp_1"/>
    <property type="match status" value="1"/>
</dbReference>
<dbReference type="GO" id="GO:0055085">
    <property type="term" value="P:transmembrane transport"/>
    <property type="evidence" value="ECO:0007669"/>
    <property type="project" value="InterPro"/>
</dbReference>
<comment type="subcellular location">
    <subcellularLocation>
        <location evidence="1 7">Cell membrane</location>
        <topology evidence="1 7">Multi-pass membrane protein</topology>
    </subcellularLocation>
</comment>
<feature type="transmembrane region" description="Helical" evidence="7">
    <location>
        <begin position="177"/>
        <end position="201"/>
    </location>
</feature>
<sequence length="254" mass="26665">MKQRLIQIIKGALLPLALLGAWQWASGQGAAAAYIFVSLGDLAHSLRDLLVTGELWVHLRASLGRTLAGLLLGGSAGIVTGALMAQSPLADRLIGPLFHSIRQVPLLGLIPLLGLWVGNGDGAKLLVIAIAAFYPTVLNTQAGMRQVEGRLREVGQVLTLTRWQTLRQILLPGAMPAIVTGVTHALAFAWLACLGGELLFAAGPGMGSLLLNGEVSGRMDVVLLAVLVIALLAQAMNVAFARLARLLVKGRSSE</sequence>
<feature type="domain" description="ABC transmembrane type-1" evidence="8">
    <location>
        <begin position="59"/>
        <end position="240"/>
    </location>
</feature>
<dbReference type="GO" id="GO:0005886">
    <property type="term" value="C:plasma membrane"/>
    <property type="evidence" value="ECO:0007669"/>
    <property type="project" value="UniProtKB-SubCell"/>
</dbReference>
<dbReference type="EMBL" id="LFKP01000008">
    <property type="protein sequence ID" value="OHV95692.1"/>
    <property type="molecule type" value="Genomic_DNA"/>
</dbReference>
<dbReference type="PANTHER" id="PTHR30151">
    <property type="entry name" value="ALKANE SULFONATE ABC TRANSPORTER-RELATED, MEMBRANE SUBUNIT"/>
    <property type="match status" value="1"/>
</dbReference>
<protein>
    <submittedName>
        <fullName evidence="9">ABC transporter permease</fullName>
    </submittedName>
</protein>
<keyword evidence="6 7" id="KW-0472">Membrane</keyword>
<evidence type="ECO:0000256" key="3">
    <source>
        <dbReference type="ARBA" id="ARBA00022475"/>
    </source>
</evidence>
<evidence type="ECO:0000256" key="5">
    <source>
        <dbReference type="ARBA" id="ARBA00022989"/>
    </source>
</evidence>
<evidence type="ECO:0000259" key="8">
    <source>
        <dbReference type="PROSITE" id="PS50928"/>
    </source>
</evidence>
<feature type="transmembrane region" description="Helical" evidence="7">
    <location>
        <begin position="64"/>
        <end position="85"/>
    </location>
</feature>
<proteinExistence type="inferred from homology"/>
<accession>A0A1S1U5E9</accession>
<name>A0A1S1U5E9_9BURK</name>
<gene>
    <name evidence="9" type="ORF">AKG95_12135</name>
</gene>
<dbReference type="RefSeq" id="WP_071077141.1">
    <property type="nucleotide sequence ID" value="NZ_LFKP01000008.1"/>
</dbReference>
<evidence type="ECO:0000256" key="1">
    <source>
        <dbReference type="ARBA" id="ARBA00004651"/>
    </source>
</evidence>
<organism evidence="9 10">
    <name type="scientific">Janthinobacterium lividum</name>
    <dbReference type="NCBI Taxonomy" id="29581"/>
    <lineage>
        <taxon>Bacteria</taxon>
        <taxon>Pseudomonadati</taxon>
        <taxon>Pseudomonadota</taxon>
        <taxon>Betaproteobacteria</taxon>
        <taxon>Burkholderiales</taxon>
        <taxon>Oxalobacteraceae</taxon>
        <taxon>Janthinobacterium</taxon>
    </lineage>
</organism>
<comment type="caution">
    <text evidence="9">The sequence shown here is derived from an EMBL/GenBank/DDBJ whole genome shotgun (WGS) entry which is preliminary data.</text>
</comment>
<comment type="similarity">
    <text evidence="7">Belongs to the binding-protein-dependent transport system permease family.</text>
</comment>
<dbReference type="AlphaFoldDB" id="A0A1S1U5E9"/>
<evidence type="ECO:0000256" key="4">
    <source>
        <dbReference type="ARBA" id="ARBA00022692"/>
    </source>
</evidence>
<keyword evidence="5 7" id="KW-1133">Transmembrane helix</keyword>
<evidence type="ECO:0000256" key="6">
    <source>
        <dbReference type="ARBA" id="ARBA00023136"/>
    </source>
</evidence>
<dbReference type="SUPFAM" id="SSF161098">
    <property type="entry name" value="MetI-like"/>
    <property type="match status" value="1"/>
</dbReference>